<organism evidence="1 2">
    <name type="scientific">Pseudomonas fluorescens NCIMB 11764</name>
    <dbReference type="NCBI Taxonomy" id="1221522"/>
    <lineage>
        <taxon>Bacteria</taxon>
        <taxon>Pseudomonadati</taxon>
        <taxon>Pseudomonadota</taxon>
        <taxon>Gammaproteobacteria</taxon>
        <taxon>Pseudomonadales</taxon>
        <taxon>Pseudomonadaceae</taxon>
        <taxon>Pseudomonas</taxon>
    </lineage>
</organism>
<accession>A0A0K1QQJ8</accession>
<dbReference type="EMBL" id="CP010945">
    <property type="protein sequence ID" value="AKV08026.1"/>
    <property type="molecule type" value="Genomic_DNA"/>
</dbReference>
<protein>
    <recommendedName>
        <fullName evidence="3">Transposase</fullName>
    </recommendedName>
</protein>
<sequence>MVNRGAHRQALSFFADLTRMFSHYSALPAGQKYDGTRPLKKETQLALWVSLGTLCRIGGLLQA</sequence>
<evidence type="ECO:0000313" key="1">
    <source>
        <dbReference type="EMBL" id="AKV08026.1"/>
    </source>
</evidence>
<reference evidence="1 2" key="1">
    <citation type="journal article" date="2012" name="J. Bacteriol.">
        <title>Draft genome sequence of the cyanide-utilizing bacterium Pseudomonas fluorescens strain NCIMB 11764.</title>
        <authorList>
            <person name="Vilo C.A."/>
            <person name="Benedik M.J."/>
            <person name="Kunz D.A."/>
            <person name="Dong Q."/>
        </authorList>
    </citation>
    <scope>NUCLEOTIDE SEQUENCE [LARGE SCALE GENOMIC DNA]</scope>
    <source>
        <strain evidence="1 2">NCIMB 11764</strain>
    </source>
</reference>
<evidence type="ECO:0000313" key="2">
    <source>
        <dbReference type="Proteomes" id="UP000017175"/>
    </source>
</evidence>
<evidence type="ECO:0008006" key="3">
    <source>
        <dbReference type="Google" id="ProtNLM"/>
    </source>
</evidence>
<gene>
    <name evidence="1" type="ORF">B723_17110</name>
</gene>
<dbReference type="Proteomes" id="UP000017175">
    <property type="component" value="Chromosome"/>
</dbReference>
<name>A0A0K1QQJ8_PSEFL</name>
<dbReference type="AlphaFoldDB" id="A0A0K1QQJ8"/>
<proteinExistence type="predicted"/>